<proteinExistence type="inferred from homology"/>
<dbReference type="InterPro" id="IPR002213">
    <property type="entry name" value="UDP_glucos_trans"/>
</dbReference>
<dbReference type="STRING" id="4846.A0A367KJE7"/>
<comment type="similarity">
    <text evidence="3">Belongs to the UDP-glycosyltransferase family.</text>
</comment>
<dbReference type="Gene3D" id="3.40.50.2000">
    <property type="entry name" value="Glycogen Phosphorylase B"/>
    <property type="match status" value="2"/>
</dbReference>
<gene>
    <name evidence="6" type="ORF">CU098_009919</name>
</gene>
<dbReference type="AlphaFoldDB" id="A0A367KJE7"/>
<comment type="caution">
    <text evidence="6">The sequence shown here is derived from an EMBL/GenBank/DDBJ whole genome shotgun (WGS) entry which is preliminary data.</text>
</comment>
<evidence type="ECO:0000256" key="2">
    <source>
        <dbReference type="ARBA" id="ARBA00022679"/>
    </source>
</evidence>
<evidence type="ECO:0000256" key="3">
    <source>
        <dbReference type="RuleBase" id="RU003718"/>
    </source>
</evidence>
<keyword evidence="4" id="KW-1133">Transmembrane helix</keyword>
<dbReference type="InterPro" id="IPR050271">
    <property type="entry name" value="UDP-glycosyltransferase"/>
</dbReference>
<feature type="signal peptide" evidence="5">
    <location>
        <begin position="1"/>
        <end position="16"/>
    </location>
</feature>
<keyword evidence="1 3" id="KW-0328">Glycosyltransferase</keyword>
<evidence type="ECO:0000256" key="4">
    <source>
        <dbReference type="SAM" id="Phobius"/>
    </source>
</evidence>
<dbReference type="GO" id="GO:0008194">
    <property type="term" value="F:UDP-glycosyltransferase activity"/>
    <property type="evidence" value="ECO:0007669"/>
    <property type="project" value="InterPro"/>
</dbReference>
<feature type="chain" id="PRO_5016578660" evidence="5">
    <location>
        <begin position="17"/>
        <end position="536"/>
    </location>
</feature>
<keyword evidence="7" id="KW-1185">Reference proteome</keyword>
<dbReference type="PANTHER" id="PTHR48043">
    <property type="entry name" value="EG:EG0003.4 PROTEIN-RELATED"/>
    <property type="match status" value="1"/>
</dbReference>
<keyword evidence="4" id="KW-0812">Transmembrane</keyword>
<dbReference type="CDD" id="cd03784">
    <property type="entry name" value="GT1_Gtf-like"/>
    <property type="match status" value="1"/>
</dbReference>
<evidence type="ECO:0000313" key="7">
    <source>
        <dbReference type="Proteomes" id="UP000253551"/>
    </source>
</evidence>
<evidence type="ECO:0000313" key="6">
    <source>
        <dbReference type="EMBL" id="RCI02354.1"/>
    </source>
</evidence>
<dbReference type="Pfam" id="PF00201">
    <property type="entry name" value="UDPGT"/>
    <property type="match status" value="1"/>
</dbReference>
<evidence type="ECO:0000256" key="1">
    <source>
        <dbReference type="ARBA" id="ARBA00022676"/>
    </source>
</evidence>
<keyword evidence="5" id="KW-0732">Signal</keyword>
<keyword evidence="2 3" id="KW-0808">Transferase</keyword>
<feature type="transmembrane region" description="Helical" evidence="4">
    <location>
        <begin position="503"/>
        <end position="527"/>
    </location>
</feature>
<name>A0A367KJE7_RHIST</name>
<dbReference type="InterPro" id="IPR035595">
    <property type="entry name" value="UDP_glycos_trans_CS"/>
</dbReference>
<dbReference type="OrthoDB" id="5835829at2759"/>
<keyword evidence="4" id="KW-0472">Membrane</keyword>
<dbReference type="Proteomes" id="UP000253551">
    <property type="component" value="Unassembled WGS sequence"/>
</dbReference>
<protein>
    <submittedName>
        <fullName evidence="6">Uncharacterized protein</fullName>
    </submittedName>
</protein>
<organism evidence="6 7">
    <name type="scientific">Rhizopus stolonifer</name>
    <name type="common">Rhizopus nigricans</name>
    <dbReference type="NCBI Taxonomy" id="4846"/>
    <lineage>
        <taxon>Eukaryota</taxon>
        <taxon>Fungi</taxon>
        <taxon>Fungi incertae sedis</taxon>
        <taxon>Mucoromycota</taxon>
        <taxon>Mucoromycotina</taxon>
        <taxon>Mucoromycetes</taxon>
        <taxon>Mucorales</taxon>
        <taxon>Mucorineae</taxon>
        <taxon>Rhizopodaceae</taxon>
        <taxon>Rhizopus</taxon>
    </lineage>
</organism>
<dbReference type="SUPFAM" id="SSF53756">
    <property type="entry name" value="UDP-Glycosyltransferase/glycogen phosphorylase"/>
    <property type="match status" value="1"/>
</dbReference>
<accession>A0A367KJE7</accession>
<dbReference type="EMBL" id="PJQM01001431">
    <property type="protein sequence ID" value="RCI02354.1"/>
    <property type="molecule type" value="Genomic_DNA"/>
</dbReference>
<sequence length="536" mass="61361">MKPYVLVSSFWLCVYALEPTTMALEPKTIHFSSTTGGLSHIAWVLEIGQVLAERGHNVSFLTTDMYTKFGLSYAPHIKTISLGPHLSKVQFRDLFDTQETVSTRVTLAYKTMVQDTYKRDFMAYTDIFTNSNTSLVVCDQMALPCFDAAKALNIPMIIYMTMSLSEDTKAPFISSNHISSQPTTLDQSFTERLYDRYVMTPKFVYRYLPVARAIRKARQELNIPDFDPLARHSNVIKMVNSFWGMDSPRPVGPLVEYVGPIINAVYDSLTQDLSDFMDNHKRIVYVAFGQMYTPSKEEFQVLLTSLVEAYEYNFLDGFIWSLSLKARHDLPEQVTTSSGKVYRVQDLFHHHMDLRFEPWSPQFAILQHEHCKLFISHGGSSSVHESLYNGVPLLLHPFTSDQPSNAHNIANAGVGLVLDRKSHNLTDTLEKLSSILQDKDGQFASNMKSMQALVQIRSRKKRYAADMIEEVLYSVRNKDDIWHRRQVDATMSWLKATNWDVDLFAFVSVIVVYQIIAHACAFFKLVFVPPMKWKTE</sequence>
<reference evidence="6 7" key="1">
    <citation type="journal article" date="2018" name="G3 (Bethesda)">
        <title>Phylogenetic and Phylogenomic Definition of Rhizopus Species.</title>
        <authorList>
            <person name="Gryganskyi A.P."/>
            <person name="Golan J."/>
            <person name="Dolatabadi S."/>
            <person name="Mondo S."/>
            <person name="Robb S."/>
            <person name="Idnurm A."/>
            <person name="Muszewska A."/>
            <person name="Steczkiewicz K."/>
            <person name="Masonjones S."/>
            <person name="Liao H.L."/>
            <person name="Gajdeczka M.T."/>
            <person name="Anike F."/>
            <person name="Vuek A."/>
            <person name="Anishchenko I.M."/>
            <person name="Voigt K."/>
            <person name="de Hoog G.S."/>
            <person name="Smith M.E."/>
            <person name="Heitman J."/>
            <person name="Vilgalys R."/>
            <person name="Stajich J.E."/>
        </authorList>
    </citation>
    <scope>NUCLEOTIDE SEQUENCE [LARGE SCALE GENOMIC DNA]</scope>
    <source>
        <strain evidence="6 7">LSU 92-RS-03</strain>
    </source>
</reference>
<dbReference type="PANTHER" id="PTHR48043:SF145">
    <property type="entry name" value="FI06409P-RELATED"/>
    <property type="match status" value="1"/>
</dbReference>
<dbReference type="PROSITE" id="PS00375">
    <property type="entry name" value="UDPGT"/>
    <property type="match status" value="1"/>
</dbReference>
<evidence type="ECO:0000256" key="5">
    <source>
        <dbReference type="SAM" id="SignalP"/>
    </source>
</evidence>